<evidence type="ECO:0000313" key="1">
    <source>
        <dbReference type="EMBL" id="KYQ89096.1"/>
    </source>
</evidence>
<dbReference type="Proteomes" id="UP000076078">
    <property type="component" value="Unassembled WGS sequence"/>
</dbReference>
<evidence type="ECO:0008006" key="3">
    <source>
        <dbReference type="Google" id="ProtNLM"/>
    </source>
</evidence>
<dbReference type="InterPro" id="IPR001680">
    <property type="entry name" value="WD40_rpt"/>
</dbReference>
<dbReference type="FunCoup" id="A0A151Z558">
    <property type="interactions" value="922"/>
</dbReference>
<dbReference type="OrthoDB" id="239865at2759"/>
<dbReference type="EMBL" id="LODT01000042">
    <property type="protein sequence ID" value="KYQ89096.1"/>
    <property type="molecule type" value="Genomic_DNA"/>
</dbReference>
<dbReference type="Pfam" id="PF00400">
    <property type="entry name" value="WD40"/>
    <property type="match status" value="1"/>
</dbReference>
<dbReference type="Gene3D" id="2.130.10.10">
    <property type="entry name" value="YVTN repeat-like/Quinoprotein amine dehydrogenase"/>
    <property type="match status" value="1"/>
</dbReference>
<dbReference type="STRING" id="361077.A0A151Z558"/>
<organism evidence="1 2">
    <name type="scientific">Tieghemostelium lacteum</name>
    <name type="common">Slime mold</name>
    <name type="synonym">Dictyostelium lacteum</name>
    <dbReference type="NCBI Taxonomy" id="361077"/>
    <lineage>
        <taxon>Eukaryota</taxon>
        <taxon>Amoebozoa</taxon>
        <taxon>Evosea</taxon>
        <taxon>Eumycetozoa</taxon>
        <taxon>Dictyostelia</taxon>
        <taxon>Dictyosteliales</taxon>
        <taxon>Raperosteliaceae</taxon>
        <taxon>Tieghemostelium</taxon>
    </lineage>
</organism>
<dbReference type="InterPro" id="IPR036322">
    <property type="entry name" value="WD40_repeat_dom_sf"/>
</dbReference>
<comment type="caution">
    <text evidence="1">The sequence shown here is derived from an EMBL/GenBank/DDBJ whole genome shotgun (WGS) entry which is preliminary data.</text>
</comment>
<dbReference type="InParanoid" id="A0A151Z558"/>
<dbReference type="SUPFAM" id="SSF50978">
    <property type="entry name" value="WD40 repeat-like"/>
    <property type="match status" value="1"/>
</dbReference>
<accession>A0A151Z558</accession>
<dbReference type="PANTHER" id="PTHR13211:SF0">
    <property type="entry name" value="TELOMERASE CAJAL BODY PROTEIN 1"/>
    <property type="match status" value="1"/>
</dbReference>
<proteinExistence type="predicted"/>
<dbReference type="OMA" id="IRTWILP"/>
<sequence length="424" mass="48932">MNNLNHLDFKDLQLRFSTNEFIHSIQKENFLKGSKWSPDGTCLLTCSDDNHIRLFEIPIGKTIEGEDQNKNLNSILKVRESSTIYDYCWFPLMNSNDRNSSCFLSTGKDSSLSLWDAFTGQLRCKYLTYKDSDYIESAYSCQFNNYSNKIYSGCKNSIKVFNIENPGLDYQEIMTKKQKRKKNRKGKSMDEETDDGLPGIISSFAFDRSFQNGFYTVGTYGGNLGIFDERTDQLIDYIPYPSDWYNGSDPETKVLRMTRGVTHTLISPGGYCLFASYRKWNTIVGWDIRNTQSEIPELYKIERSLDGNQRMYFDIDGCGRYLVTGSQDGELIFYDLQQQTITHRQQMNGGCINSVQFHPQSQDNLVISYGQRQFLLDGDSNPQFDQQDVLDFNSDRIDSNYKNTFEIYGNIKSLVEEQTSSSKE</sequence>
<dbReference type="InterPro" id="IPR015943">
    <property type="entry name" value="WD40/YVTN_repeat-like_dom_sf"/>
</dbReference>
<name>A0A151Z558_TIELA</name>
<gene>
    <name evidence="1" type="ORF">DLAC_10327</name>
</gene>
<dbReference type="AlphaFoldDB" id="A0A151Z558"/>
<keyword evidence="2" id="KW-1185">Reference proteome</keyword>
<dbReference type="InterPro" id="IPR051150">
    <property type="entry name" value="SWT21/TCAB1_mRNA_Telomere"/>
</dbReference>
<reference evidence="1 2" key="1">
    <citation type="submission" date="2015-12" db="EMBL/GenBank/DDBJ databases">
        <title>Dictyostelia acquired genes for synthesis and detection of signals that induce cell-type specialization by lateral gene transfer from prokaryotes.</title>
        <authorList>
            <person name="Gloeckner G."/>
            <person name="Schaap P."/>
        </authorList>
    </citation>
    <scope>NUCLEOTIDE SEQUENCE [LARGE SCALE GENOMIC DNA]</scope>
    <source>
        <strain evidence="1 2">TK</strain>
    </source>
</reference>
<dbReference type="SMART" id="SM00320">
    <property type="entry name" value="WD40"/>
    <property type="match status" value="4"/>
</dbReference>
<protein>
    <recommendedName>
        <fullName evidence="3">WD40 repeat-containing protein</fullName>
    </recommendedName>
</protein>
<dbReference type="PANTHER" id="PTHR13211">
    <property type="entry name" value="TELOMERASE CAJAL BODY PROTEIN 1"/>
    <property type="match status" value="1"/>
</dbReference>
<evidence type="ECO:0000313" key="2">
    <source>
        <dbReference type="Proteomes" id="UP000076078"/>
    </source>
</evidence>